<gene>
    <name evidence="13" type="ORF">BECKMB1821G_GA0114241_101928</name>
    <name evidence="15" type="ORF">BECKMB1821H_GA0114242_101821</name>
    <name evidence="14" type="ORF">BECKMB1821I_GA0114274_101821</name>
</gene>
<evidence type="ECO:0000256" key="12">
    <source>
        <dbReference type="SAM" id="MobiDB-lite"/>
    </source>
</evidence>
<feature type="region of interest" description="Disordered" evidence="12">
    <location>
        <begin position="86"/>
        <end position="150"/>
    </location>
</feature>
<dbReference type="PRINTS" id="PR01651">
    <property type="entry name" value="SECGEXPORT"/>
</dbReference>
<dbReference type="GO" id="GO:0015450">
    <property type="term" value="F:protein-transporting ATPase activity"/>
    <property type="evidence" value="ECO:0007669"/>
    <property type="project" value="UniProtKB-UniRule"/>
</dbReference>
<evidence type="ECO:0000256" key="10">
    <source>
        <dbReference type="ARBA" id="ARBA00023136"/>
    </source>
</evidence>
<sequence>MQEIFTVIHILTALAIIVLVLLQHGRGADAGASFGGGSSGSFFGSRGPATFLARVTTILGATFFLTSIALAYIATHSVERKSVIEKLQGDEKPLTTEKEEISIPPKPAAMDGEGFPENPDIPVRPQSAAEEENSLSESSKPSSQQENRVE</sequence>
<protein>
    <recommendedName>
        <fullName evidence="3 11">Protein-export membrane protein SecG</fullName>
    </recommendedName>
</protein>
<keyword evidence="6 11" id="KW-0812">Transmembrane</keyword>
<comment type="caution">
    <text evidence="11">Lacks conserved residue(s) required for the propagation of feature annotation.</text>
</comment>
<evidence type="ECO:0000313" key="13">
    <source>
        <dbReference type="EMBL" id="VFK26223.1"/>
    </source>
</evidence>
<comment type="similarity">
    <text evidence="2 11">Belongs to the SecG family.</text>
</comment>
<reference evidence="15" key="1">
    <citation type="submission" date="2019-02" db="EMBL/GenBank/DDBJ databases">
        <authorList>
            <person name="Gruber-Vodicka R. H."/>
            <person name="Seah K. B. B."/>
        </authorList>
    </citation>
    <scope>NUCLEOTIDE SEQUENCE</scope>
    <source>
        <strain evidence="13">BECK_BZ197</strain>
        <strain evidence="15">BECK_BZ198</strain>
        <strain evidence="14">BECK_BZ199</strain>
    </source>
</reference>
<dbReference type="EMBL" id="CAADFO010000019">
    <property type="protein sequence ID" value="VFK26223.1"/>
    <property type="molecule type" value="Genomic_DNA"/>
</dbReference>
<evidence type="ECO:0000256" key="7">
    <source>
        <dbReference type="ARBA" id="ARBA00022927"/>
    </source>
</evidence>
<comment type="function">
    <text evidence="11">Involved in protein export. Participates in an early event of protein translocation.</text>
</comment>
<feature type="compositionally biased region" description="Low complexity" evidence="12">
    <location>
        <begin position="135"/>
        <end position="150"/>
    </location>
</feature>
<name>A0A451BAE5_9GAMM</name>
<keyword evidence="9 11" id="KW-0811">Translocation</keyword>
<dbReference type="GO" id="GO:0065002">
    <property type="term" value="P:intracellular protein transmembrane transport"/>
    <property type="evidence" value="ECO:0007669"/>
    <property type="project" value="TreeGrafter"/>
</dbReference>
<dbReference type="EMBL" id="CAADFQ010000018">
    <property type="protein sequence ID" value="VFK30808.1"/>
    <property type="molecule type" value="Genomic_DNA"/>
</dbReference>
<evidence type="ECO:0000313" key="15">
    <source>
        <dbReference type="EMBL" id="VFK75242.1"/>
    </source>
</evidence>
<keyword evidence="10 11" id="KW-0472">Membrane</keyword>
<evidence type="ECO:0000256" key="8">
    <source>
        <dbReference type="ARBA" id="ARBA00022989"/>
    </source>
</evidence>
<dbReference type="GO" id="GO:0009306">
    <property type="term" value="P:protein secretion"/>
    <property type="evidence" value="ECO:0007669"/>
    <property type="project" value="UniProtKB-UniRule"/>
</dbReference>
<evidence type="ECO:0000256" key="2">
    <source>
        <dbReference type="ARBA" id="ARBA00008445"/>
    </source>
</evidence>
<proteinExistence type="inferred from homology"/>
<keyword evidence="5 11" id="KW-1003">Cell membrane</keyword>
<dbReference type="GO" id="GO:0005886">
    <property type="term" value="C:plasma membrane"/>
    <property type="evidence" value="ECO:0007669"/>
    <property type="project" value="UniProtKB-SubCell"/>
</dbReference>
<dbReference type="PANTHER" id="PTHR34182">
    <property type="entry name" value="PROTEIN-EXPORT MEMBRANE PROTEIN SECG"/>
    <property type="match status" value="1"/>
</dbReference>
<dbReference type="EMBL" id="CAADGH010000018">
    <property type="protein sequence ID" value="VFK75242.1"/>
    <property type="molecule type" value="Genomic_DNA"/>
</dbReference>
<dbReference type="GO" id="GO:0043952">
    <property type="term" value="P:protein transport by the Sec complex"/>
    <property type="evidence" value="ECO:0007669"/>
    <property type="project" value="TreeGrafter"/>
</dbReference>
<keyword evidence="8 11" id="KW-1133">Transmembrane helix</keyword>
<dbReference type="Pfam" id="PF03840">
    <property type="entry name" value="SecG"/>
    <property type="match status" value="1"/>
</dbReference>
<feature type="transmembrane region" description="Helical" evidence="11">
    <location>
        <begin position="51"/>
        <end position="74"/>
    </location>
</feature>
<feature type="compositionally biased region" description="Basic and acidic residues" evidence="12">
    <location>
        <begin position="86"/>
        <end position="101"/>
    </location>
</feature>
<accession>A0A451BAE5</accession>
<evidence type="ECO:0000256" key="9">
    <source>
        <dbReference type="ARBA" id="ARBA00023010"/>
    </source>
</evidence>
<evidence type="ECO:0000256" key="5">
    <source>
        <dbReference type="ARBA" id="ARBA00022475"/>
    </source>
</evidence>
<evidence type="ECO:0000256" key="11">
    <source>
        <dbReference type="RuleBase" id="RU365087"/>
    </source>
</evidence>
<dbReference type="InterPro" id="IPR004692">
    <property type="entry name" value="SecG"/>
</dbReference>
<dbReference type="NCBIfam" id="TIGR00810">
    <property type="entry name" value="secG"/>
    <property type="match status" value="1"/>
</dbReference>
<organism evidence="15">
    <name type="scientific">Candidatus Kentrum sp. MB</name>
    <dbReference type="NCBI Taxonomy" id="2138164"/>
    <lineage>
        <taxon>Bacteria</taxon>
        <taxon>Pseudomonadati</taxon>
        <taxon>Pseudomonadota</taxon>
        <taxon>Gammaproteobacteria</taxon>
        <taxon>Candidatus Kentrum</taxon>
    </lineage>
</organism>
<comment type="subcellular location">
    <subcellularLocation>
        <location evidence="1 11">Cell membrane</location>
        <topology evidence="1 11">Multi-pass membrane protein</topology>
    </subcellularLocation>
</comment>
<evidence type="ECO:0000256" key="3">
    <source>
        <dbReference type="ARBA" id="ARBA00017876"/>
    </source>
</evidence>
<evidence type="ECO:0000256" key="6">
    <source>
        <dbReference type="ARBA" id="ARBA00022692"/>
    </source>
</evidence>
<dbReference type="PANTHER" id="PTHR34182:SF1">
    <property type="entry name" value="PROTEIN-EXPORT MEMBRANE PROTEIN SECG"/>
    <property type="match status" value="1"/>
</dbReference>
<dbReference type="AlphaFoldDB" id="A0A451BAE5"/>
<keyword evidence="7 11" id="KW-0653">Protein transport</keyword>
<keyword evidence="4 11" id="KW-0813">Transport</keyword>
<evidence type="ECO:0000256" key="4">
    <source>
        <dbReference type="ARBA" id="ARBA00022448"/>
    </source>
</evidence>
<evidence type="ECO:0000256" key="1">
    <source>
        <dbReference type="ARBA" id="ARBA00004651"/>
    </source>
</evidence>
<evidence type="ECO:0000313" key="14">
    <source>
        <dbReference type="EMBL" id="VFK30808.1"/>
    </source>
</evidence>